<protein>
    <recommendedName>
        <fullName evidence="3">ABC transporter ATP-binding protein</fullName>
    </recommendedName>
</protein>
<dbReference type="InterPro" id="IPR027417">
    <property type="entry name" value="P-loop_NTPase"/>
</dbReference>
<dbReference type="Gene3D" id="3.40.50.300">
    <property type="entry name" value="P-loop containing nucleotide triphosphate hydrolases"/>
    <property type="match status" value="1"/>
</dbReference>
<evidence type="ECO:0000313" key="1">
    <source>
        <dbReference type="EMBL" id="GAA3599748.1"/>
    </source>
</evidence>
<dbReference type="RefSeq" id="WP_345573027.1">
    <property type="nucleotide sequence ID" value="NZ_BAABDQ010000034.1"/>
</dbReference>
<organism evidence="1 2">
    <name type="scientific">Nonomuraea rosea</name>
    <dbReference type="NCBI Taxonomy" id="638574"/>
    <lineage>
        <taxon>Bacteria</taxon>
        <taxon>Bacillati</taxon>
        <taxon>Actinomycetota</taxon>
        <taxon>Actinomycetes</taxon>
        <taxon>Streptosporangiales</taxon>
        <taxon>Streptosporangiaceae</taxon>
        <taxon>Nonomuraea</taxon>
    </lineage>
</organism>
<accession>A0ABP6ZAK4</accession>
<comment type="caution">
    <text evidence="1">The sequence shown here is derived from an EMBL/GenBank/DDBJ whole genome shotgun (WGS) entry which is preliminary data.</text>
</comment>
<reference evidence="2" key="1">
    <citation type="journal article" date="2019" name="Int. J. Syst. Evol. Microbiol.">
        <title>The Global Catalogue of Microorganisms (GCM) 10K type strain sequencing project: providing services to taxonomists for standard genome sequencing and annotation.</title>
        <authorList>
            <consortium name="The Broad Institute Genomics Platform"/>
            <consortium name="The Broad Institute Genome Sequencing Center for Infectious Disease"/>
            <person name="Wu L."/>
            <person name="Ma J."/>
        </authorList>
    </citation>
    <scope>NUCLEOTIDE SEQUENCE [LARGE SCALE GENOMIC DNA]</scope>
    <source>
        <strain evidence="2">JCM 17326</strain>
    </source>
</reference>
<keyword evidence="2" id="KW-1185">Reference proteome</keyword>
<sequence length="48" mass="5494">MRLGLDRPDSGTVRIAGQDITRLREKELAVLRRDQVGVIFQAFNLGRR</sequence>
<evidence type="ECO:0000313" key="2">
    <source>
        <dbReference type="Proteomes" id="UP001500630"/>
    </source>
</evidence>
<name>A0ABP6ZAK4_9ACTN</name>
<dbReference type="SUPFAM" id="SSF52540">
    <property type="entry name" value="P-loop containing nucleoside triphosphate hydrolases"/>
    <property type="match status" value="1"/>
</dbReference>
<dbReference type="Proteomes" id="UP001500630">
    <property type="component" value="Unassembled WGS sequence"/>
</dbReference>
<gene>
    <name evidence="1" type="ORF">GCM10022419_099590</name>
</gene>
<proteinExistence type="predicted"/>
<evidence type="ECO:0008006" key="3">
    <source>
        <dbReference type="Google" id="ProtNLM"/>
    </source>
</evidence>
<dbReference type="EMBL" id="BAABDQ010000034">
    <property type="protein sequence ID" value="GAA3599748.1"/>
    <property type="molecule type" value="Genomic_DNA"/>
</dbReference>